<accession>A0A8H5BL59</accession>
<name>A0A8H5BL59_9AGAR</name>
<feature type="transmembrane region" description="Helical" evidence="5">
    <location>
        <begin position="155"/>
        <end position="173"/>
    </location>
</feature>
<dbReference type="EMBL" id="JAACJJ010000015">
    <property type="protein sequence ID" value="KAF5325444.1"/>
    <property type="molecule type" value="Genomic_DNA"/>
</dbReference>
<keyword evidence="3 5" id="KW-1133">Transmembrane helix</keyword>
<feature type="transmembrane region" description="Helical" evidence="5">
    <location>
        <begin position="97"/>
        <end position="115"/>
    </location>
</feature>
<feature type="transmembrane region" description="Helical" evidence="5">
    <location>
        <begin position="65"/>
        <end position="85"/>
    </location>
</feature>
<evidence type="ECO:0000259" key="6">
    <source>
        <dbReference type="PROSITE" id="PS50850"/>
    </source>
</evidence>
<evidence type="ECO:0000256" key="5">
    <source>
        <dbReference type="SAM" id="Phobius"/>
    </source>
</evidence>
<sequence length="447" mass="47951">MSSEETPLLNDAQSRHDDVYARFSPARKRVILVLVSGCGLLALFVTGTFTPSIPQIARDLGTTGAVVNIAVSLSALAGSIGGLIASAYSTFYGRRPVYIYTLPVLIFGSLGVATASTVPGLLVWSFVQAFGASPGLVLGAGAIGDIYRLEERGRAMGIFFAATLLGPSIGPIAGGTATHYFSWRFMQGILGVMGLTAWLTIVFFFPETSQPGARGIDQLRTEEGPNYRPRFVFVNPLRPLALLRSPNLFLISMITSASLMSVMVLLIPLAYTIGVRYHVKNEALLGLCFLPAGLGSVLGAQIVGRVSDRTVIQWRERRKGIWYPEDRLRAALIPFALVAPIPLLVYGLVNHGVGVEMCFGPCAAYLVDVMHTRSAESLGANNGLRSVLMALGIAATLPMMDMYGISVTNAVCAALIWFAFGILVCIIRYGDQMRAWADVGFSTSDNN</sequence>
<dbReference type="PANTHER" id="PTHR23502">
    <property type="entry name" value="MAJOR FACILITATOR SUPERFAMILY"/>
    <property type="match status" value="1"/>
</dbReference>
<dbReference type="Proteomes" id="UP000567179">
    <property type="component" value="Unassembled WGS sequence"/>
</dbReference>
<keyword evidence="2 5" id="KW-0812">Transmembrane</keyword>
<reference evidence="7 8" key="1">
    <citation type="journal article" date="2020" name="ISME J.">
        <title>Uncovering the hidden diversity of litter-decomposition mechanisms in mushroom-forming fungi.</title>
        <authorList>
            <person name="Floudas D."/>
            <person name="Bentzer J."/>
            <person name="Ahren D."/>
            <person name="Johansson T."/>
            <person name="Persson P."/>
            <person name="Tunlid A."/>
        </authorList>
    </citation>
    <scope>NUCLEOTIDE SEQUENCE [LARGE SCALE GENOMIC DNA]</scope>
    <source>
        <strain evidence="7 8">CBS 101986</strain>
    </source>
</reference>
<dbReference type="InterPro" id="IPR036259">
    <property type="entry name" value="MFS_trans_sf"/>
</dbReference>
<dbReference type="InterPro" id="IPR011701">
    <property type="entry name" value="MFS"/>
</dbReference>
<proteinExistence type="predicted"/>
<evidence type="ECO:0000256" key="4">
    <source>
        <dbReference type="ARBA" id="ARBA00023136"/>
    </source>
</evidence>
<evidence type="ECO:0000256" key="2">
    <source>
        <dbReference type="ARBA" id="ARBA00022692"/>
    </source>
</evidence>
<feature type="transmembrane region" description="Helical" evidence="5">
    <location>
        <begin position="328"/>
        <end position="349"/>
    </location>
</feature>
<dbReference type="GO" id="GO:0022857">
    <property type="term" value="F:transmembrane transporter activity"/>
    <property type="evidence" value="ECO:0007669"/>
    <property type="project" value="InterPro"/>
</dbReference>
<keyword evidence="4 5" id="KW-0472">Membrane</keyword>
<dbReference type="GO" id="GO:0005886">
    <property type="term" value="C:plasma membrane"/>
    <property type="evidence" value="ECO:0007669"/>
    <property type="project" value="TreeGrafter"/>
</dbReference>
<gene>
    <name evidence="7" type="ORF">D9619_010047</name>
</gene>
<dbReference type="Pfam" id="PF07690">
    <property type="entry name" value="MFS_1"/>
    <property type="match status" value="1"/>
</dbReference>
<protein>
    <recommendedName>
        <fullName evidence="6">Major facilitator superfamily (MFS) profile domain-containing protein</fullName>
    </recommendedName>
</protein>
<feature type="domain" description="Major facilitator superfamily (MFS) profile" evidence="6">
    <location>
        <begin position="31"/>
        <end position="447"/>
    </location>
</feature>
<dbReference type="Gene3D" id="1.20.1250.20">
    <property type="entry name" value="MFS general substrate transporter like domains"/>
    <property type="match status" value="1"/>
</dbReference>
<feature type="transmembrane region" description="Helical" evidence="5">
    <location>
        <begin position="407"/>
        <end position="427"/>
    </location>
</feature>
<evidence type="ECO:0000256" key="3">
    <source>
        <dbReference type="ARBA" id="ARBA00022989"/>
    </source>
</evidence>
<dbReference type="AlphaFoldDB" id="A0A8H5BL59"/>
<dbReference type="SUPFAM" id="SSF103473">
    <property type="entry name" value="MFS general substrate transporter"/>
    <property type="match status" value="1"/>
</dbReference>
<comment type="subcellular location">
    <subcellularLocation>
        <location evidence="1">Membrane</location>
        <topology evidence="1">Multi-pass membrane protein</topology>
    </subcellularLocation>
</comment>
<dbReference type="OrthoDB" id="3066029at2759"/>
<feature type="transmembrane region" description="Helical" evidence="5">
    <location>
        <begin position="121"/>
        <end position="143"/>
    </location>
</feature>
<dbReference type="InterPro" id="IPR020846">
    <property type="entry name" value="MFS_dom"/>
</dbReference>
<evidence type="ECO:0000256" key="1">
    <source>
        <dbReference type="ARBA" id="ARBA00004141"/>
    </source>
</evidence>
<feature type="transmembrane region" description="Helical" evidence="5">
    <location>
        <begin position="248"/>
        <end position="271"/>
    </location>
</feature>
<feature type="transmembrane region" description="Helical" evidence="5">
    <location>
        <begin position="30"/>
        <end position="53"/>
    </location>
</feature>
<evidence type="ECO:0000313" key="8">
    <source>
        <dbReference type="Proteomes" id="UP000567179"/>
    </source>
</evidence>
<organism evidence="7 8">
    <name type="scientific">Psilocybe cf. subviscida</name>
    <dbReference type="NCBI Taxonomy" id="2480587"/>
    <lineage>
        <taxon>Eukaryota</taxon>
        <taxon>Fungi</taxon>
        <taxon>Dikarya</taxon>
        <taxon>Basidiomycota</taxon>
        <taxon>Agaricomycotina</taxon>
        <taxon>Agaricomycetes</taxon>
        <taxon>Agaricomycetidae</taxon>
        <taxon>Agaricales</taxon>
        <taxon>Agaricineae</taxon>
        <taxon>Strophariaceae</taxon>
        <taxon>Psilocybe</taxon>
    </lineage>
</organism>
<keyword evidence="8" id="KW-1185">Reference proteome</keyword>
<feature type="transmembrane region" description="Helical" evidence="5">
    <location>
        <begin position="283"/>
        <end position="307"/>
    </location>
</feature>
<feature type="transmembrane region" description="Helical" evidence="5">
    <location>
        <begin position="185"/>
        <end position="205"/>
    </location>
</feature>
<comment type="caution">
    <text evidence="7">The sequence shown here is derived from an EMBL/GenBank/DDBJ whole genome shotgun (WGS) entry which is preliminary data.</text>
</comment>
<evidence type="ECO:0000313" key="7">
    <source>
        <dbReference type="EMBL" id="KAF5325444.1"/>
    </source>
</evidence>
<dbReference type="PROSITE" id="PS50850">
    <property type="entry name" value="MFS"/>
    <property type="match status" value="1"/>
</dbReference>
<dbReference type="PANTHER" id="PTHR23502:SF64">
    <property type="entry name" value="TRANSPORTER, PUTATIVE (AFU_ORTHOLOGUE AFUA_3G11760)-RELATED"/>
    <property type="match status" value="1"/>
</dbReference>